<comment type="caution">
    <text evidence="1">The sequence shown here is derived from an EMBL/GenBank/DDBJ whole genome shotgun (WGS) entry which is preliminary data.</text>
</comment>
<organism evidence="1">
    <name type="scientific">marine sediment metagenome</name>
    <dbReference type="NCBI Taxonomy" id="412755"/>
    <lineage>
        <taxon>unclassified sequences</taxon>
        <taxon>metagenomes</taxon>
        <taxon>ecological metagenomes</taxon>
    </lineage>
</organism>
<name>A0A0F9UFE1_9ZZZZ</name>
<dbReference type="AlphaFoldDB" id="A0A0F9UFE1"/>
<reference evidence="1" key="1">
    <citation type="journal article" date="2015" name="Nature">
        <title>Complex archaea that bridge the gap between prokaryotes and eukaryotes.</title>
        <authorList>
            <person name="Spang A."/>
            <person name="Saw J.H."/>
            <person name="Jorgensen S.L."/>
            <person name="Zaremba-Niedzwiedzka K."/>
            <person name="Martijn J."/>
            <person name="Lind A.E."/>
            <person name="van Eijk R."/>
            <person name="Schleper C."/>
            <person name="Guy L."/>
            <person name="Ettema T.J."/>
        </authorList>
    </citation>
    <scope>NUCLEOTIDE SEQUENCE</scope>
</reference>
<gene>
    <name evidence="1" type="ORF">LCGC14_0537010</name>
</gene>
<dbReference type="EMBL" id="LAZR01000710">
    <property type="protein sequence ID" value="KKN59951.1"/>
    <property type="molecule type" value="Genomic_DNA"/>
</dbReference>
<evidence type="ECO:0000313" key="1">
    <source>
        <dbReference type="EMBL" id="KKN59951.1"/>
    </source>
</evidence>
<sequence length="74" mass="8687">MPNKPTDKLTFVEWLAGNEYQGDIKRAKRAIKNVVDYLVDNGAHDGDCPKQIHTCILCFLEQWLSEYHNYFKQK</sequence>
<proteinExistence type="predicted"/>
<accession>A0A0F9UFE1</accession>
<protein>
    <submittedName>
        <fullName evidence="1">Uncharacterized protein</fullName>
    </submittedName>
</protein>